<gene>
    <name evidence="2" type="ORF">V3I05_09865</name>
</gene>
<reference evidence="2 3" key="1">
    <citation type="submission" date="2024-02" db="EMBL/GenBank/DDBJ databases">
        <title>Genome and pathogenicity analysis of Helicobacter mastomyrinus isolated from mice.</title>
        <authorList>
            <person name="Zhu L."/>
        </authorList>
    </citation>
    <scope>NUCLEOTIDE SEQUENCE [LARGE SCALE GENOMIC DNA]</scope>
    <source>
        <strain evidence="2 3">Hm-17</strain>
    </source>
</reference>
<dbReference type="Pfam" id="PF05050">
    <property type="entry name" value="Methyltransf_21"/>
    <property type="match status" value="1"/>
</dbReference>
<dbReference type="EMBL" id="CP145316">
    <property type="protein sequence ID" value="XAM19139.1"/>
    <property type="molecule type" value="Genomic_DNA"/>
</dbReference>
<dbReference type="SUPFAM" id="SSF53335">
    <property type="entry name" value="S-adenosyl-L-methionine-dependent methyltransferases"/>
    <property type="match status" value="1"/>
</dbReference>
<dbReference type="GO" id="GO:0008168">
    <property type="term" value="F:methyltransferase activity"/>
    <property type="evidence" value="ECO:0007669"/>
    <property type="project" value="UniProtKB-KW"/>
</dbReference>
<dbReference type="InterPro" id="IPR029063">
    <property type="entry name" value="SAM-dependent_MTases_sf"/>
</dbReference>
<dbReference type="InterPro" id="IPR006342">
    <property type="entry name" value="FkbM_mtfrase"/>
</dbReference>
<name>A0ABZ3F7J5_9HELI</name>
<protein>
    <submittedName>
        <fullName evidence="2">FkbM family methyltransferase</fullName>
    </submittedName>
</protein>
<accession>A0ABZ3F7J5</accession>
<evidence type="ECO:0000313" key="3">
    <source>
        <dbReference type="Proteomes" id="UP001434737"/>
    </source>
</evidence>
<dbReference type="Proteomes" id="UP001434737">
    <property type="component" value="Chromosome"/>
</dbReference>
<feature type="domain" description="Methyltransferase FkbM" evidence="1">
    <location>
        <begin position="2"/>
        <end position="58"/>
    </location>
</feature>
<dbReference type="Gene3D" id="3.40.50.150">
    <property type="entry name" value="Vaccinia Virus protein VP39"/>
    <property type="match status" value="1"/>
</dbReference>
<sequence length="88" mass="10310">MHLCKLDVEGHELDVLNGAKSLFVRVDTDRLTFEFGGCNINMRTFSQDFWCFLKAYDYSILARLKCIWGWLLIKTKGQRVMIHGILRL</sequence>
<evidence type="ECO:0000313" key="2">
    <source>
        <dbReference type="EMBL" id="XAM19139.1"/>
    </source>
</evidence>
<evidence type="ECO:0000259" key="1">
    <source>
        <dbReference type="Pfam" id="PF05050"/>
    </source>
</evidence>
<keyword evidence="2" id="KW-0489">Methyltransferase</keyword>
<proteinExistence type="predicted"/>
<keyword evidence="3" id="KW-1185">Reference proteome</keyword>
<dbReference type="GO" id="GO:0032259">
    <property type="term" value="P:methylation"/>
    <property type="evidence" value="ECO:0007669"/>
    <property type="project" value="UniProtKB-KW"/>
</dbReference>
<keyword evidence="2" id="KW-0808">Transferase</keyword>
<organism evidence="2 3">
    <name type="scientific">Helicobacter mastomyrinus</name>
    <dbReference type="NCBI Taxonomy" id="287948"/>
    <lineage>
        <taxon>Bacteria</taxon>
        <taxon>Pseudomonadati</taxon>
        <taxon>Campylobacterota</taxon>
        <taxon>Epsilonproteobacteria</taxon>
        <taxon>Campylobacterales</taxon>
        <taxon>Helicobacteraceae</taxon>
        <taxon>Helicobacter</taxon>
    </lineage>
</organism>